<dbReference type="OrthoDB" id="9790209at2"/>
<comment type="function">
    <text evidence="7">Part of the tripartite ATP-independent periplasmic (TRAP) transport system.</text>
</comment>
<feature type="transmembrane region" description="Helical" evidence="7">
    <location>
        <begin position="252"/>
        <end position="272"/>
    </location>
</feature>
<feature type="transmembrane region" description="Helical" evidence="7">
    <location>
        <begin position="140"/>
        <end position="164"/>
    </location>
</feature>
<dbReference type="PANTHER" id="PTHR33362:SF5">
    <property type="entry name" value="C4-DICARBOXYLATE TRAP TRANSPORTER LARGE PERMEASE PROTEIN DCTM"/>
    <property type="match status" value="1"/>
</dbReference>
<dbReference type="NCBIfam" id="TIGR00786">
    <property type="entry name" value="dctM"/>
    <property type="match status" value="1"/>
</dbReference>
<feature type="transmembrane region" description="Helical" evidence="7">
    <location>
        <begin position="382"/>
        <end position="402"/>
    </location>
</feature>
<comment type="caution">
    <text evidence="9">The sequence shown here is derived from an EMBL/GenBank/DDBJ whole genome shotgun (WGS) entry which is preliminary data.</text>
</comment>
<comment type="similarity">
    <text evidence="7">Belongs to the TRAP transporter large permease family.</text>
</comment>
<dbReference type="Proteomes" id="UP000281128">
    <property type="component" value="Unassembled WGS sequence"/>
</dbReference>
<sequence length="435" mass="45708">MSGEMIGVICMLMALVLILLRLSIGLALIIVSFLGFIWIANLKAAMSMIASVPFAFVGDWNLSAIPMFLLMGYVASATGLTTGLFRAARLLLSRLPGGLAVSSVGASGLFAAASGSSIATSAAMAKIATPEMLRHGYHPGLATGVIAAGGTLGSMIPPSILLLLYGYYAEVSIGQLFIAGVIPGMLTMVFYSVMIILRCKLKPELAPPVHDHPDLREILSALKDVWPLPVLIVSVMVGIFVGIFTPTQAGSIGALVACLIAMVRGTLTFNALRNAVEETLHGTAGIFLILIGTTMLTNFLALSGLPTTISAGIIEAGVGTYTLLIAIAIVYIFLGMFVDSIGLMLLTLPIIMPLVDAYGIDLVWLGIIIVKLLEIGLMTPPVGLNVYVINSAVGSAVSLNTIFRGVSWFIATDLICLSFIVAFPALATYLPRFVM</sequence>
<dbReference type="Pfam" id="PF06808">
    <property type="entry name" value="DctM"/>
    <property type="match status" value="1"/>
</dbReference>
<dbReference type="InterPro" id="IPR004681">
    <property type="entry name" value="TRAP_DctM"/>
</dbReference>
<comment type="subunit">
    <text evidence="7">The complex comprises the extracytoplasmic solute receptor protein and the two transmembrane proteins.</text>
</comment>
<keyword evidence="5 7" id="KW-1133">Transmembrane helix</keyword>
<feature type="transmembrane region" description="Helical" evidence="7">
    <location>
        <begin position="350"/>
        <end position="370"/>
    </location>
</feature>
<evidence type="ECO:0000256" key="6">
    <source>
        <dbReference type="ARBA" id="ARBA00023136"/>
    </source>
</evidence>
<feature type="transmembrane region" description="Helical" evidence="7">
    <location>
        <begin position="12"/>
        <end position="40"/>
    </location>
</feature>
<dbReference type="InterPro" id="IPR010656">
    <property type="entry name" value="DctM"/>
</dbReference>
<feature type="transmembrane region" description="Helical" evidence="7">
    <location>
        <begin position="176"/>
        <end position="197"/>
    </location>
</feature>
<feature type="transmembrane region" description="Helical" evidence="7">
    <location>
        <begin position="60"/>
        <end position="85"/>
    </location>
</feature>
<keyword evidence="7" id="KW-0813">Transport</keyword>
<evidence type="ECO:0000256" key="1">
    <source>
        <dbReference type="ARBA" id="ARBA00004429"/>
    </source>
</evidence>
<reference evidence="9 10" key="1">
    <citation type="submission" date="2018-09" db="EMBL/GenBank/DDBJ databases">
        <title>Roseovarius spongiae sp. nov., isolated from a marine sponge.</title>
        <authorList>
            <person name="Zhuang L."/>
            <person name="Luo L."/>
        </authorList>
    </citation>
    <scope>NUCLEOTIDE SEQUENCE [LARGE SCALE GENOMIC DNA]</scope>
    <source>
        <strain evidence="9 10">HN-E21</strain>
    </source>
</reference>
<accession>A0A3A8B1W9</accession>
<feature type="transmembrane region" description="Helical" evidence="7">
    <location>
        <begin position="97"/>
        <end position="120"/>
    </location>
</feature>
<comment type="subcellular location">
    <subcellularLocation>
        <location evidence="1 7">Cell inner membrane</location>
        <topology evidence="1 7">Multi-pass membrane protein</topology>
    </subcellularLocation>
</comment>
<feature type="transmembrane region" description="Helical" evidence="7">
    <location>
        <begin position="318"/>
        <end position="338"/>
    </location>
</feature>
<feature type="transmembrane region" description="Helical" evidence="7">
    <location>
        <begin position="284"/>
        <end position="306"/>
    </location>
</feature>
<feature type="domain" description="TRAP C4-dicarboxylate transport system permease DctM subunit" evidence="8">
    <location>
        <begin position="12"/>
        <end position="426"/>
    </location>
</feature>
<feature type="transmembrane region" description="Helical" evidence="7">
    <location>
        <begin position="408"/>
        <end position="430"/>
    </location>
</feature>
<dbReference type="PANTHER" id="PTHR33362">
    <property type="entry name" value="SIALIC ACID TRAP TRANSPORTER PERMEASE PROTEIN SIAT-RELATED"/>
    <property type="match status" value="1"/>
</dbReference>
<dbReference type="RefSeq" id="WP_121168822.1">
    <property type="nucleotide sequence ID" value="NZ_RAPE01000006.1"/>
</dbReference>
<dbReference type="EMBL" id="RAPE01000006">
    <property type="protein sequence ID" value="RKF12670.1"/>
    <property type="molecule type" value="Genomic_DNA"/>
</dbReference>
<evidence type="ECO:0000259" key="8">
    <source>
        <dbReference type="Pfam" id="PF06808"/>
    </source>
</evidence>
<evidence type="ECO:0000256" key="4">
    <source>
        <dbReference type="ARBA" id="ARBA00022692"/>
    </source>
</evidence>
<evidence type="ECO:0000256" key="5">
    <source>
        <dbReference type="ARBA" id="ARBA00022989"/>
    </source>
</evidence>
<evidence type="ECO:0000313" key="10">
    <source>
        <dbReference type="Proteomes" id="UP000281128"/>
    </source>
</evidence>
<protein>
    <recommendedName>
        <fullName evidence="7">TRAP transporter large permease protein</fullName>
    </recommendedName>
</protein>
<dbReference type="GO" id="GO:0005886">
    <property type="term" value="C:plasma membrane"/>
    <property type="evidence" value="ECO:0007669"/>
    <property type="project" value="UniProtKB-SubCell"/>
</dbReference>
<keyword evidence="4 7" id="KW-0812">Transmembrane</keyword>
<evidence type="ECO:0000256" key="3">
    <source>
        <dbReference type="ARBA" id="ARBA00022519"/>
    </source>
</evidence>
<name>A0A3A8B1W9_9RHOB</name>
<keyword evidence="10" id="KW-1185">Reference proteome</keyword>
<feature type="transmembrane region" description="Helical" evidence="7">
    <location>
        <begin position="225"/>
        <end position="245"/>
    </location>
</feature>
<evidence type="ECO:0000256" key="2">
    <source>
        <dbReference type="ARBA" id="ARBA00022475"/>
    </source>
</evidence>
<dbReference type="GO" id="GO:0022857">
    <property type="term" value="F:transmembrane transporter activity"/>
    <property type="evidence" value="ECO:0007669"/>
    <property type="project" value="UniProtKB-UniRule"/>
</dbReference>
<keyword evidence="3 7" id="KW-0997">Cell inner membrane</keyword>
<evidence type="ECO:0000256" key="7">
    <source>
        <dbReference type="RuleBase" id="RU369079"/>
    </source>
</evidence>
<organism evidence="9 10">
    <name type="scientific">Roseovarius spongiae</name>
    <dbReference type="NCBI Taxonomy" id="2320272"/>
    <lineage>
        <taxon>Bacteria</taxon>
        <taxon>Pseudomonadati</taxon>
        <taxon>Pseudomonadota</taxon>
        <taxon>Alphaproteobacteria</taxon>
        <taxon>Rhodobacterales</taxon>
        <taxon>Roseobacteraceae</taxon>
        <taxon>Roseovarius</taxon>
    </lineage>
</organism>
<dbReference type="PIRSF" id="PIRSF006066">
    <property type="entry name" value="HI0050"/>
    <property type="match status" value="1"/>
</dbReference>
<evidence type="ECO:0000313" key="9">
    <source>
        <dbReference type="EMBL" id="RKF12670.1"/>
    </source>
</evidence>
<dbReference type="AlphaFoldDB" id="A0A3A8B1W9"/>
<keyword evidence="2" id="KW-1003">Cell membrane</keyword>
<keyword evidence="6 7" id="KW-0472">Membrane</keyword>
<proteinExistence type="inferred from homology"/>
<gene>
    <name evidence="9" type="ORF">D6850_17075</name>
</gene>